<dbReference type="EMBL" id="HBIV01016603">
    <property type="protein sequence ID" value="CAE0660496.1"/>
    <property type="molecule type" value="Transcribed_RNA"/>
</dbReference>
<dbReference type="Pfam" id="PF09353">
    <property type="entry name" value="DUF1995"/>
    <property type="match status" value="1"/>
</dbReference>
<dbReference type="InterPro" id="IPR044687">
    <property type="entry name" value="LPA3"/>
</dbReference>
<reference evidence="3" key="1">
    <citation type="submission" date="2021-01" db="EMBL/GenBank/DDBJ databases">
        <authorList>
            <person name="Corre E."/>
            <person name="Pelletier E."/>
            <person name="Niang G."/>
            <person name="Scheremetjew M."/>
            <person name="Finn R."/>
            <person name="Kale V."/>
            <person name="Holt S."/>
            <person name="Cochrane G."/>
            <person name="Meng A."/>
            <person name="Brown T."/>
            <person name="Cohen L."/>
        </authorList>
    </citation>
    <scope>NUCLEOTIDE SEQUENCE</scope>
    <source>
        <strain evidence="3">CCCM811</strain>
    </source>
</reference>
<dbReference type="PANTHER" id="PTHR34051">
    <property type="entry name" value="PROTEIN LOW PSII ACCUMULATION 3, CHLOROPLASTIC"/>
    <property type="match status" value="1"/>
</dbReference>
<feature type="domain" description="DUF1995" evidence="2">
    <location>
        <begin position="132"/>
        <end position="396"/>
    </location>
</feature>
<evidence type="ECO:0000313" key="3">
    <source>
        <dbReference type="EMBL" id="CAE0660496.1"/>
    </source>
</evidence>
<organism evidence="3">
    <name type="scientific">Lotharella globosa</name>
    <dbReference type="NCBI Taxonomy" id="91324"/>
    <lineage>
        <taxon>Eukaryota</taxon>
        <taxon>Sar</taxon>
        <taxon>Rhizaria</taxon>
        <taxon>Cercozoa</taxon>
        <taxon>Chlorarachniophyceae</taxon>
        <taxon>Lotharella</taxon>
    </lineage>
</organism>
<dbReference type="InterPro" id="IPR018962">
    <property type="entry name" value="DUF1995"/>
</dbReference>
<gene>
    <name evidence="3" type="ORF">LGLO00237_LOCUS12079</name>
</gene>
<protein>
    <recommendedName>
        <fullName evidence="2">DUF1995 domain-containing protein</fullName>
    </recommendedName>
</protein>
<accession>A0A7S3YSD8</accession>
<feature type="compositionally biased region" description="Low complexity" evidence="1">
    <location>
        <begin position="78"/>
        <end position="92"/>
    </location>
</feature>
<proteinExistence type="predicted"/>
<evidence type="ECO:0000256" key="1">
    <source>
        <dbReference type="SAM" id="MobiDB-lite"/>
    </source>
</evidence>
<feature type="region of interest" description="Disordered" evidence="1">
    <location>
        <begin position="61"/>
        <end position="96"/>
    </location>
</feature>
<dbReference type="PANTHER" id="PTHR34051:SF2">
    <property type="entry name" value="PROTEIN LPA3"/>
    <property type="match status" value="1"/>
</dbReference>
<name>A0A7S3YSD8_9EUKA</name>
<sequence>MAVRRRKDTLLLKFVALLALAMACIGWGGSVRSRNTLLSSSSSVRSSSHLVSRRGLLRMVPSSSSSAAAHPRRVQVCASEASSTSSSSNVGKSAKKADKIALQMEKDMVQNEKPKLDEPKFNRSLGRDKYNPQTYFELIGDATQSVRDAIRDGEDRMEVELAALGQETYTFRADTFVDVNAALATALGAGLAGDGMRVRILLPDNAEVIRQNRMLKTTMGKRMREEMKVLGDKLVFGSLTEASPSLDEKVGSAVTSLFNGGKDTVPKPPQDPEDVFIVINAGVLDLPLVETYYEKIAKGRKMILMNLELDTLRGDLGLPAFPSKDLHYRFLSFFKPVFYLRNRKYAKTMATPPYNIDYAGSLFRDYPGPWQVMLKLGDGSLACVAERGERFYLNEAKYQMAEALGIAEEKGSLMNFLRMGYKKGTWWEEGENQELSDSWRS</sequence>
<dbReference type="PROSITE" id="PS51257">
    <property type="entry name" value="PROKAR_LIPOPROTEIN"/>
    <property type="match status" value="1"/>
</dbReference>
<dbReference type="AlphaFoldDB" id="A0A7S3YSD8"/>
<evidence type="ECO:0000259" key="2">
    <source>
        <dbReference type="Pfam" id="PF09353"/>
    </source>
</evidence>